<feature type="domain" description="DUF7146" evidence="2">
    <location>
        <begin position="127"/>
        <end position="250"/>
    </location>
</feature>
<feature type="region of interest" description="Disordered" evidence="1">
    <location>
        <begin position="100"/>
        <end position="125"/>
    </location>
</feature>
<dbReference type="Pfam" id="PF23639">
    <property type="entry name" value="DUF7146"/>
    <property type="match status" value="1"/>
</dbReference>
<evidence type="ECO:0000259" key="2">
    <source>
        <dbReference type="Pfam" id="PF23639"/>
    </source>
</evidence>
<reference evidence="4" key="1">
    <citation type="submission" date="2023-07" db="EMBL/GenBank/DDBJ databases">
        <title>Paracoccus sp. MBLB3053 whole genome sequence.</title>
        <authorList>
            <person name="Hwang C.Y."/>
            <person name="Cho E.-S."/>
            <person name="Seo M.-J."/>
        </authorList>
    </citation>
    <scope>NUCLEOTIDE SEQUENCE [LARGE SCALE GENOMIC DNA]</scope>
    <source>
        <strain evidence="4">MBLB3053</strain>
    </source>
</reference>
<proteinExistence type="predicted"/>
<evidence type="ECO:0000313" key="4">
    <source>
        <dbReference type="Proteomes" id="UP001269144"/>
    </source>
</evidence>
<organism evidence="3 4">
    <name type="scientific">Paracoccus aurantius</name>
    <dbReference type="NCBI Taxonomy" id="3073814"/>
    <lineage>
        <taxon>Bacteria</taxon>
        <taxon>Pseudomonadati</taxon>
        <taxon>Pseudomonadota</taxon>
        <taxon>Alphaproteobacteria</taxon>
        <taxon>Rhodobacterales</taxon>
        <taxon>Paracoccaceae</taxon>
        <taxon>Paracoccus</taxon>
    </lineage>
</organism>
<name>A0ABU2HQK6_9RHOB</name>
<dbReference type="EMBL" id="JAVQLW010000001">
    <property type="protein sequence ID" value="MDS9467335.1"/>
    <property type="molecule type" value="Genomic_DNA"/>
</dbReference>
<evidence type="ECO:0000313" key="3">
    <source>
        <dbReference type="EMBL" id="MDS9467335.1"/>
    </source>
</evidence>
<gene>
    <name evidence="3" type="ORF">RGQ15_07075</name>
</gene>
<protein>
    <recommendedName>
        <fullName evidence="2">DUF7146 domain-containing protein</fullName>
    </recommendedName>
</protein>
<dbReference type="SUPFAM" id="SSF57783">
    <property type="entry name" value="Zinc beta-ribbon"/>
    <property type="match status" value="1"/>
</dbReference>
<evidence type="ECO:0000256" key="1">
    <source>
        <dbReference type="SAM" id="MobiDB-lite"/>
    </source>
</evidence>
<comment type="caution">
    <text evidence="3">The sequence shown here is derived from an EMBL/GenBank/DDBJ whole genome shotgun (WGS) entry which is preliminary data.</text>
</comment>
<accession>A0ABU2HQK6</accession>
<dbReference type="RefSeq" id="WP_311159513.1">
    <property type="nucleotide sequence ID" value="NZ_JAVQLW010000001.1"/>
</dbReference>
<sequence length="377" mass="41142">MKGEDHRLEEAKAMPIADIVARLELAGLVRTGGELVGPCPQCGGRDRFGVNLRTGMFQCRKECGPNAKGDQIALVQHVMGMDFRAALEWLCGPAEGLSDAERAERRRKSEANRRKQDDIARKQRESSISSARDIWFAAQPAEGTAVRDYLALRGIDPDLYPRLPQCVRFDPAARYTIPAERPGQWEVIHTGPAMICAVVDAGNRVTAVHRTWLDLGQPKGKLILPDPRKAGETLPAKKVLGSKKGGAIRFLTPKGSDTMIMAEGVETTLSALIAETAPQATAYWCGVDLGNMAGRMQRGPGLKFAGLPDLDDADAWLPPEWVRRLIFVQDGDSDPKLTTAKLKAGLRRAMIKRPGLRGSIVHAGEGRDLNDILMGQQ</sequence>
<dbReference type="InterPro" id="IPR036977">
    <property type="entry name" value="DNA_primase_Znf_CHC2"/>
</dbReference>
<dbReference type="Proteomes" id="UP001269144">
    <property type="component" value="Unassembled WGS sequence"/>
</dbReference>
<keyword evidence="4" id="KW-1185">Reference proteome</keyword>
<dbReference type="InterPro" id="IPR055570">
    <property type="entry name" value="DUF7146"/>
</dbReference>
<dbReference type="Gene3D" id="3.90.580.10">
    <property type="entry name" value="Zinc finger, CHC2-type domain"/>
    <property type="match status" value="1"/>
</dbReference>